<evidence type="ECO:0000256" key="4">
    <source>
        <dbReference type="ARBA" id="ARBA00022692"/>
    </source>
</evidence>
<dbReference type="AlphaFoldDB" id="A0A9P0P8F0"/>
<keyword evidence="13" id="KW-1185">Reference proteome</keyword>
<protein>
    <submittedName>
        <fullName evidence="12">Uncharacterized protein</fullName>
    </submittedName>
</protein>
<evidence type="ECO:0000256" key="11">
    <source>
        <dbReference type="SAM" id="Phobius"/>
    </source>
</evidence>
<sequence>MSNNSKSKKMRDGARVSDNVYVQKKKKFEPISRSRYDEDYADTDREYTEEKGGCFDLCYPITISMLFQKWWTRLALLVHGLLGGLALSHTLYVSSCLKDEKPENFVQYGAYSDAFFGVFFGLCVLCIVSVLDKIDVGHMMTKDYLGEVWRHKCSSIALVIYLTCFTIHLCTAQYDEKLALLAIEEERNTTSGYYHDMSNPPRVTKANLSEWGTLSLCRSVLAMVAWLCIGLGRQEDMLYHHLENLKSYLPHFDPGDQASVIS</sequence>
<gene>
    <name evidence="12" type="ORF">ACAOBT_LOCUS11496</name>
</gene>
<evidence type="ECO:0000256" key="3">
    <source>
        <dbReference type="ARBA" id="ARBA00008783"/>
    </source>
</evidence>
<name>A0A9P0P8F0_ACAOB</name>
<comment type="function">
    <text evidence="10">Component of the transition zone in primary cilia. Required for ciliogenesis.</text>
</comment>
<evidence type="ECO:0000256" key="1">
    <source>
        <dbReference type="ARBA" id="ARBA00004138"/>
    </source>
</evidence>
<evidence type="ECO:0000256" key="5">
    <source>
        <dbReference type="ARBA" id="ARBA00022794"/>
    </source>
</evidence>
<keyword evidence="4 11" id="KW-0812">Transmembrane</keyword>
<dbReference type="PANTHER" id="PTHR28388">
    <property type="entry name" value="TRANSMEMBRANE PROTEIN 237"/>
    <property type="match status" value="1"/>
</dbReference>
<dbReference type="EMBL" id="CAKOFQ010006833">
    <property type="protein sequence ID" value="CAH1975201.1"/>
    <property type="molecule type" value="Genomic_DNA"/>
</dbReference>
<evidence type="ECO:0000256" key="2">
    <source>
        <dbReference type="ARBA" id="ARBA00004141"/>
    </source>
</evidence>
<dbReference type="GO" id="GO:0035869">
    <property type="term" value="C:ciliary transition zone"/>
    <property type="evidence" value="ECO:0007669"/>
    <property type="project" value="TreeGrafter"/>
</dbReference>
<keyword evidence="6 11" id="KW-1133">Transmembrane helix</keyword>
<evidence type="ECO:0000256" key="9">
    <source>
        <dbReference type="ARBA" id="ARBA00023273"/>
    </source>
</evidence>
<keyword evidence="8 11" id="KW-0472">Membrane</keyword>
<feature type="transmembrane region" description="Helical" evidence="11">
    <location>
        <begin position="74"/>
        <end position="94"/>
    </location>
</feature>
<dbReference type="InterPro" id="IPR029409">
    <property type="entry name" value="TMEM237"/>
</dbReference>
<comment type="caution">
    <text evidence="12">The sequence shown here is derived from an EMBL/GenBank/DDBJ whole genome shotgun (WGS) entry which is preliminary data.</text>
</comment>
<dbReference type="Pfam" id="PF15383">
    <property type="entry name" value="TMEM237"/>
    <property type="match status" value="1"/>
</dbReference>
<reference evidence="12" key="1">
    <citation type="submission" date="2022-03" db="EMBL/GenBank/DDBJ databases">
        <authorList>
            <person name="Sayadi A."/>
        </authorList>
    </citation>
    <scope>NUCLEOTIDE SEQUENCE</scope>
</reference>
<proteinExistence type="inferred from homology"/>
<comment type="similarity">
    <text evidence="3">Belongs to the TMEM237 family.</text>
</comment>
<evidence type="ECO:0000313" key="13">
    <source>
        <dbReference type="Proteomes" id="UP001152888"/>
    </source>
</evidence>
<dbReference type="OrthoDB" id="550113at2759"/>
<keyword evidence="9" id="KW-0966">Cell projection</keyword>
<dbReference type="GO" id="GO:0016020">
    <property type="term" value="C:membrane"/>
    <property type="evidence" value="ECO:0007669"/>
    <property type="project" value="UniProtKB-SubCell"/>
</dbReference>
<dbReference type="GO" id="GO:0060271">
    <property type="term" value="P:cilium assembly"/>
    <property type="evidence" value="ECO:0007669"/>
    <property type="project" value="TreeGrafter"/>
</dbReference>
<dbReference type="PANTHER" id="PTHR28388:SF1">
    <property type="entry name" value="TRANSMEMBRANE PROTEIN 237"/>
    <property type="match status" value="1"/>
</dbReference>
<dbReference type="Proteomes" id="UP001152888">
    <property type="component" value="Unassembled WGS sequence"/>
</dbReference>
<comment type="subcellular location">
    <subcellularLocation>
        <location evidence="1">Cell projection</location>
        <location evidence="1">Cilium</location>
    </subcellularLocation>
    <subcellularLocation>
        <location evidence="2">Membrane</location>
        <topology evidence="2">Multi-pass membrane protein</topology>
    </subcellularLocation>
</comment>
<feature type="transmembrane region" description="Helical" evidence="11">
    <location>
        <begin position="114"/>
        <end position="132"/>
    </location>
</feature>
<keyword evidence="5" id="KW-0970">Cilium biogenesis/degradation</keyword>
<organism evidence="12 13">
    <name type="scientific">Acanthoscelides obtectus</name>
    <name type="common">Bean weevil</name>
    <name type="synonym">Bruchus obtectus</name>
    <dbReference type="NCBI Taxonomy" id="200917"/>
    <lineage>
        <taxon>Eukaryota</taxon>
        <taxon>Metazoa</taxon>
        <taxon>Ecdysozoa</taxon>
        <taxon>Arthropoda</taxon>
        <taxon>Hexapoda</taxon>
        <taxon>Insecta</taxon>
        <taxon>Pterygota</taxon>
        <taxon>Neoptera</taxon>
        <taxon>Endopterygota</taxon>
        <taxon>Coleoptera</taxon>
        <taxon>Polyphaga</taxon>
        <taxon>Cucujiformia</taxon>
        <taxon>Chrysomeloidea</taxon>
        <taxon>Chrysomelidae</taxon>
        <taxon>Bruchinae</taxon>
        <taxon>Bruchini</taxon>
        <taxon>Acanthoscelides</taxon>
    </lineage>
</organism>
<evidence type="ECO:0000256" key="7">
    <source>
        <dbReference type="ARBA" id="ARBA00023069"/>
    </source>
</evidence>
<keyword evidence="7" id="KW-0969">Cilium</keyword>
<evidence type="ECO:0000256" key="10">
    <source>
        <dbReference type="ARBA" id="ARBA00025631"/>
    </source>
</evidence>
<evidence type="ECO:0000313" key="12">
    <source>
        <dbReference type="EMBL" id="CAH1975201.1"/>
    </source>
</evidence>
<evidence type="ECO:0000256" key="8">
    <source>
        <dbReference type="ARBA" id="ARBA00023136"/>
    </source>
</evidence>
<accession>A0A9P0P8F0</accession>
<evidence type="ECO:0000256" key="6">
    <source>
        <dbReference type="ARBA" id="ARBA00022989"/>
    </source>
</evidence>